<reference evidence="1" key="1">
    <citation type="submission" date="2021-02" db="EMBL/GenBank/DDBJ databases">
        <title>First Annotated Genome of the Yellow-green Alga Tribonema minus.</title>
        <authorList>
            <person name="Mahan K.M."/>
        </authorList>
    </citation>
    <scope>NUCLEOTIDE SEQUENCE</scope>
    <source>
        <strain evidence="1">UTEX B ZZ1240</strain>
    </source>
</reference>
<proteinExistence type="predicted"/>
<name>A0A836CBW1_9STRA</name>
<dbReference type="Proteomes" id="UP000664859">
    <property type="component" value="Unassembled WGS sequence"/>
</dbReference>
<dbReference type="EMBL" id="JAFCMP010000445">
    <property type="protein sequence ID" value="KAG5179862.1"/>
    <property type="molecule type" value="Genomic_DNA"/>
</dbReference>
<dbReference type="AlphaFoldDB" id="A0A836CBW1"/>
<dbReference type="PANTHER" id="PTHR32134">
    <property type="entry name" value="FNIP REPEAT-CONTAINING PROTEIN"/>
    <property type="match status" value="1"/>
</dbReference>
<organism evidence="1 2">
    <name type="scientific">Tribonema minus</name>
    <dbReference type="NCBI Taxonomy" id="303371"/>
    <lineage>
        <taxon>Eukaryota</taxon>
        <taxon>Sar</taxon>
        <taxon>Stramenopiles</taxon>
        <taxon>Ochrophyta</taxon>
        <taxon>PX clade</taxon>
        <taxon>Xanthophyceae</taxon>
        <taxon>Tribonematales</taxon>
        <taxon>Tribonemataceae</taxon>
        <taxon>Tribonema</taxon>
    </lineage>
</organism>
<dbReference type="SUPFAM" id="SSF52058">
    <property type="entry name" value="L domain-like"/>
    <property type="match status" value="1"/>
</dbReference>
<keyword evidence="2" id="KW-1185">Reference proteome</keyword>
<accession>A0A836CBW1</accession>
<dbReference type="InterPro" id="IPR032675">
    <property type="entry name" value="LRR_dom_sf"/>
</dbReference>
<protein>
    <submittedName>
        <fullName evidence="1">Uncharacterized protein</fullName>
    </submittedName>
</protein>
<comment type="caution">
    <text evidence="1">The sequence shown here is derived from an EMBL/GenBank/DDBJ whole genome shotgun (WGS) entry which is preliminary data.</text>
</comment>
<dbReference type="Gene3D" id="3.80.10.10">
    <property type="entry name" value="Ribonuclease Inhibitor"/>
    <property type="match status" value="2"/>
</dbReference>
<dbReference type="PANTHER" id="PTHR32134:SF92">
    <property type="entry name" value="FNIP REPEAT-CONTAINING PROTEIN"/>
    <property type="match status" value="1"/>
</dbReference>
<dbReference type="InterPro" id="IPR051251">
    <property type="entry name" value="STK_FNIP-Repeat"/>
</dbReference>
<sequence length="388" mass="43516">MVYVNKALCSSIAANVQVKLDAERQSEYMAALASTFLRRCIVKLHLSGYFRASLQQVQPLGWNFIKSLTLYQFNGGITALPANLEQLCLYRTVMDADMMRIMTTTAPASLHTLQLLRWCPLACPPEGLQLPTTLRTLVCARYCMDTAELPRRARAFRIRLPDSLRHLHLVQWDVLKGTPFPTSLESLHLQGCTIGSEQDSDEEDDFDGSQQQRNGHDVVRLPAGLRKLVVAHCEFNCGFGSLPPSLITFDASRDNGANLANLDHDKWDDMLYSHMFYPYAWSLALLPPGLVHLDFSMLNAYDAPLGPLPCTLQFLHMGYQFCEELGPLPVSLKSLRVLRLGTEFAQPLSRLPEGLKELRLGSSFNHPLPPLPSTLETLVVDDKYAHPH</sequence>
<evidence type="ECO:0000313" key="2">
    <source>
        <dbReference type="Proteomes" id="UP000664859"/>
    </source>
</evidence>
<gene>
    <name evidence="1" type="ORF">JKP88DRAFT_273699</name>
</gene>
<evidence type="ECO:0000313" key="1">
    <source>
        <dbReference type="EMBL" id="KAG5179862.1"/>
    </source>
</evidence>